<feature type="region of interest" description="Disordered" evidence="3">
    <location>
        <begin position="1"/>
        <end position="31"/>
    </location>
</feature>
<reference evidence="4 5" key="1">
    <citation type="submission" date="2024-09" db="EMBL/GenBank/DDBJ databases">
        <authorList>
            <person name="Sun Q."/>
            <person name="Mori K."/>
        </authorList>
    </citation>
    <scope>NUCLEOTIDE SEQUENCE [LARGE SCALE GENOMIC DNA]</scope>
    <source>
        <strain evidence="4 5">TBRC 0563</strain>
    </source>
</reference>
<dbReference type="Proteomes" id="UP001589627">
    <property type="component" value="Unassembled WGS sequence"/>
</dbReference>
<evidence type="ECO:0000256" key="1">
    <source>
        <dbReference type="ARBA" id="ARBA00023239"/>
    </source>
</evidence>
<comment type="similarity">
    <text evidence="2">Belongs to the DapA family.</text>
</comment>
<organism evidence="4 5">
    <name type="scientific">Actinoallomurus acaciae</name>
    <dbReference type="NCBI Taxonomy" id="502577"/>
    <lineage>
        <taxon>Bacteria</taxon>
        <taxon>Bacillati</taxon>
        <taxon>Actinomycetota</taxon>
        <taxon>Actinomycetes</taxon>
        <taxon>Streptosporangiales</taxon>
        <taxon>Thermomonosporaceae</taxon>
        <taxon>Actinoallomurus</taxon>
    </lineage>
</organism>
<dbReference type="Pfam" id="PF00701">
    <property type="entry name" value="DHDPS"/>
    <property type="match status" value="1"/>
</dbReference>
<evidence type="ECO:0000256" key="3">
    <source>
        <dbReference type="SAM" id="MobiDB-lite"/>
    </source>
</evidence>
<accession>A0ABV5YAR4</accession>
<evidence type="ECO:0000313" key="4">
    <source>
        <dbReference type="EMBL" id="MFB9831259.1"/>
    </source>
</evidence>
<proteinExistence type="inferred from homology"/>
<evidence type="ECO:0000256" key="2">
    <source>
        <dbReference type="PIRNR" id="PIRNR001365"/>
    </source>
</evidence>
<dbReference type="PANTHER" id="PTHR12128:SF51">
    <property type="entry name" value="BLL4205 PROTEIN"/>
    <property type="match status" value="1"/>
</dbReference>
<keyword evidence="5" id="KW-1185">Reference proteome</keyword>
<evidence type="ECO:0000313" key="5">
    <source>
        <dbReference type="Proteomes" id="UP001589627"/>
    </source>
</evidence>
<feature type="compositionally biased region" description="Basic and acidic residues" evidence="3">
    <location>
        <begin position="1"/>
        <end position="15"/>
    </location>
</feature>
<sequence length="331" mass="35906">MGERRGQMAEQHGADPHSVAEASSERRPVKAPTGTWATVLLPIDENDDLRWEHVEEQLDHLIGAGVDGVYTGGSAAEFWTQSEAEVDRLTGFVAARCAAAGVPFQIGCAHPSPQIALDRLRRARELGPAAVQVILPDWFTVTDREAIVFLRRLADEAAPIPLVLYNPPHSKRVLTPAEHQGLCGEIPEIIGLKVGGGDDAWYEAMRPVMERVSVFVPGHHLASGHRRGAAGAYSNIACLNPRAAVAWWDSIRDGLPAAMSVEARLNAFLGEFIQPLQGEYCNAALDKLLATIGGWSPIGTRLRWPYSGVPAEHADALRAIARERLPDFTCA</sequence>
<dbReference type="EMBL" id="JBHLZP010000013">
    <property type="protein sequence ID" value="MFB9831259.1"/>
    <property type="molecule type" value="Genomic_DNA"/>
</dbReference>
<dbReference type="CDD" id="cd00408">
    <property type="entry name" value="DHDPS-like"/>
    <property type="match status" value="1"/>
</dbReference>
<dbReference type="Gene3D" id="3.20.20.70">
    <property type="entry name" value="Aldolase class I"/>
    <property type="match status" value="1"/>
</dbReference>
<dbReference type="SMART" id="SM01130">
    <property type="entry name" value="DHDPS"/>
    <property type="match status" value="1"/>
</dbReference>
<protein>
    <submittedName>
        <fullName evidence="4">Dihydrodipicolinate synthase family protein</fullName>
    </submittedName>
</protein>
<dbReference type="PANTHER" id="PTHR12128">
    <property type="entry name" value="DIHYDRODIPICOLINATE SYNTHASE"/>
    <property type="match status" value="1"/>
</dbReference>
<dbReference type="PIRSF" id="PIRSF001365">
    <property type="entry name" value="DHDPS"/>
    <property type="match status" value="1"/>
</dbReference>
<dbReference type="SUPFAM" id="SSF51569">
    <property type="entry name" value="Aldolase"/>
    <property type="match status" value="1"/>
</dbReference>
<comment type="caution">
    <text evidence="4">The sequence shown here is derived from an EMBL/GenBank/DDBJ whole genome shotgun (WGS) entry which is preliminary data.</text>
</comment>
<gene>
    <name evidence="4" type="ORF">ACFFNX_03555</name>
</gene>
<keyword evidence="1 2" id="KW-0456">Lyase</keyword>
<name>A0ABV5YAR4_9ACTN</name>
<dbReference type="RefSeq" id="WP_378194989.1">
    <property type="nucleotide sequence ID" value="NZ_JBHLZP010000013.1"/>
</dbReference>
<dbReference type="InterPro" id="IPR013785">
    <property type="entry name" value="Aldolase_TIM"/>
</dbReference>
<dbReference type="InterPro" id="IPR002220">
    <property type="entry name" value="DapA-like"/>
</dbReference>